<dbReference type="GO" id="GO:0032259">
    <property type="term" value="P:methylation"/>
    <property type="evidence" value="ECO:0007669"/>
    <property type="project" value="UniProtKB-KW"/>
</dbReference>
<dbReference type="Gene3D" id="3.40.50.150">
    <property type="entry name" value="Vaccinia Virus protein VP39"/>
    <property type="match status" value="1"/>
</dbReference>
<dbReference type="PANTHER" id="PTHR44068">
    <property type="entry name" value="ZGC:194242"/>
    <property type="match status" value="1"/>
</dbReference>
<evidence type="ECO:0000256" key="4">
    <source>
        <dbReference type="ARBA" id="ARBA00037600"/>
    </source>
</evidence>
<dbReference type="InterPro" id="IPR050447">
    <property type="entry name" value="Erg6_SMT_methyltransf"/>
</dbReference>
<keyword evidence="1" id="KW-0443">Lipid metabolism</keyword>
<evidence type="ECO:0000256" key="1">
    <source>
        <dbReference type="ARBA" id="ARBA00022516"/>
    </source>
</evidence>
<keyword evidence="1" id="KW-0444">Lipid biosynthesis</keyword>
<feature type="domain" description="Methyltransferase type 11" evidence="6">
    <location>
        <begin position="76"/>
        <end position="170"/>
    </location>
</feature>
<evidence type="ECO:0000256" key="5">
    <source>
        <dbReference type="ARBA" id="ARBA00038330"/>
    </source>
</evidence>
<dbReference type="EMBL" id="CP046600">
    <property type="protein sequence ID" value="QUR69884.1"/>
    <property type="molecule type" value="Genomic_DNA"/>
</dbReference>
<evidence type="ECO:0000256" key="3">
    <source>
        <dbReference type="ARBA" id="ARBA00022679"/>
    </source>
</evidence>
<evidence type="ECO:0000313" key="7">
    <source>
        <dbReference type="EMBL" id="QUR69884.1"/>
    </source>
</evidence>
<keyword evidence="8" id="KW-1185">Reference proteome</keyword>
<dbReference type="InterPro" id="IPR054877">
    <property type="entry name" value="PthPhpthDimycoMt"/>
</dbReference>
<evidence type="ECO:0000313" key="8">
    <source>
        <dbReference type="Proteomes" id="UP000682202"/>
    </source>
</evidence>
<dbReference type="Proteomes" id="UP000682202">
    <property type="component" value="Chromosome"/>
</dbReference>
<dbReference type="GO" id="GO:0008757">
    <property type="term" value="F:S-adenosylmethionine-dependent methyltransferase activity"/>
    <property type="evidence" value="ECO:0007669"/>
    <property type="project" value="InterPro"/>
</dbReference>
<keyword evidence="2 7" id="KW-0489">Methyltransferase</keyword>
<dbReference type="InterPro" id="IPR029063">
    <property type="entry name" value="SAM-dependent_MTases_sf"/>
</dbReference>
<organism evidence="7 8">
    <name type="scientific">Mycobacterium spongiae</name>
    <dbReference type="NCBI Taxonomy" id="886343"/>
    <lineage>
        <taxon>Bacteria</taxon>
        <taxon>Bacillati</taxon>
        <taxon>Actinomycetota</taxon>
        <taxon>Actinomycetes</taxon>
        <taxon>Mycobacteriales</taxon>
        <taxon>Mycobacteriaceae</taxon>
        <taxon>Mycobacterium</taxon>
    </lineage>
</organism>
<dbReference type="NCBIfam" id="NF045823">
    <property type="entry name" value="PthPhpthDimycoMt"/>
    <property type="match status" value="1"/>
</dbReference>
<dbReference type="KEGG" id="mspg:F6B93_16620"/>
<reference evidence="7" key="1">
    <citation type="submission" date="2019-12" db="EMBL/GenBank/DDBJ databases">
        <title>Mycobacterium spongiae sp. nov.</title>
        <authorList>
            <person name="Stinear T."/>
        </authorList>
    </citation>
    <scope>NUCLEOTIDE SEQUENCE</scope>
    <source>
        <strain evidence="7">FSD4b-SM</strain>
    </source>
</reference>
<dbReference type="Pfam" id="PF08241">
    <property type="entry name" value="Methyltransf_11"/>
    <property type="match status" value="1"/>
</dbReference>
<keyword evidence="3" id="KW-0808">Transferase</keyword>
<dbReference type="CDD" id="cd02440">
    <property type="entry name" value="AdoMet_MTases"/>
    <property type="match status" value="1"/>
</dbReference>
<sequence length="261" mass="29817">MRWTSFKSAAAYMYFWVTLFMTRRRTVDDVLFLNWGYEEDPPMRIPLDESDEPNRYSIQLYHRTATQVDLTNKNVLEVGCGHGGGASYLTRTLHPATYTGLDLNWVAVRFCRGRHDAPGLHFLQGDAEKLPFPDESFDAVINVESSHCYPHLSRFFAEVARVLRPGGYFLYSDMRRAPEIPNWEAAIADTAMRMLDDKAITADVLRGLANNSARQARVVNSTFPAFVRWMIRPVFGVEGGSFYRSLQTGGISYRMFCFVKP</sequence>
<dbReference type="AlphaFoldDB" id="A0A975PZM2"/>
<dbReference type="PANTHER" id="PTHR44068:SF11">
    <property type="entry name" value="GERANYL DIPHOSPHATE 2-C-METHYLTRANSFERASE"/>
    <property type="match status" value="1"/>
</dbReference>
<evidence type="ECO:0000259" key="6">
    <source>
        <dbReference type="Pfam" id="PF08241"/>
    </source>
</evidence>
<evidence type="ECO:0000256" key="2">
    <source>
        <dbReference type="ARBA" id="ARBA00022603"/>
    </source>
</evidence>
<comment type="function">
    <text evidence="4">Catalyzes the methylation of the lipid moiety of the intermediate compounds phthiotriol and glycosylated phenolphthiotriol dimycoserosates to form phthiocerol dimycocerosates (DIM A) and glycosylated phenolphthiocerol dimycocerosates (PGL).</text>
</comment>
<comment type="similarity">
    <text evidence="5">Belongs to the methyltransferase superfamily. Phthiotriol/phenolphthiotriol dimycocerosates methyltransferase family.</text>
</comment>
<dbReference type="SUPFAM" id="SSF53335">
    <property type="entry name" value="S-adenosyl-L-methionine-dependent methyltransferases"/>
    <property type="match status" value="1"/>
</dbReference>
<name>A0A975PZM2_9MYCO</name>
<gene>
    <name evidence="7" type="ORF">F6B93_16620</name>
</gene>
<accession>A0A975PZM2</accession>
<dbReference type="InterPro" id="IPR013216">
    <property type="entry name" value="Methyltransf_11"/>
</dbReference>
<protein>
    <submittedName>
        <fullName evidence="7">Methyltransferase domain-containing protein</fullName>
    </submittedName>
</protein>
<proteinExistence type="inferred from homology"/>